<sequence length="54" mass="6103">LSLTIIQSCYYMYQAQHILVLHFLSLKSSTTAVAPEWSLRSSSLPMPQNSSFLI</sequence>
<organism evidence="1">
    <name type="scientific">Amphimedon queenslandica</name>
    <name type="common">Sponge</name>
    <dbReference type="NCBI Taxonomy" id="400682"/>
    <lineage>
        <taxon>Eukaryota</taxon>
        <taxon>Metazoa</taxon>
        <taxon>Porifera</taxon>
        <taxon>Demospongiae</taxon>
        <taxon>Heteroscleromorpha</taxon>
        <taxon>Haplosclerida</taxon>
        <taxon>Niphatidae</taxon>
        <taxon>Amphimedon</taxon>
    </lineage>
</organism>
<reference evidence="1" key="1">
    <citation type="submission" date="2017-05" db="UniProtKB">
        <authorList>
            <consortium name="EnsemblMetazoa"/>
        </authorList>
    </citation>
    <scope>IDENTIFICATION</scope>
</reference>
<dbReference type="AlphaFoldDB" id="A0A1X7V564"/>
<dbReference type="InParanoid" id="A0A1X7V564"/>
<protein>
    <submittedName>
        <fullName evidence="1">Uncharacterized protein</fullName>
    </submittedName>
</protein>
<name>A0A1X7V564_AMPQE</name>
<proteinExistence type="predicted"/>
<evidence type="ECO:0000313" key="1">
    <source>
        <dbReference type="EnsemblMetazoa" id="Aqu2.1.35405_001"/>
    </source>
</evidence>
<accession>A0A1X7V564</accession>
<dbReference type="EnsemblMetazoa" id="Aqu2.1.35405_001">
    <property type="protein sequence ID" value="Aqu2.1.35405_001"/>
    <property type="gene ID" value="Aqu2.1.35405"/>
</dbReference>